<comment type="similarity">
    <text evidence="4 13">In the N-terminal section; belongs to the cytidine and deoxycytidylate deaminase family.</text>
</comment>
<keyword evidence="10 13" id="KW-0521">NADP</keyword>
<evidence type="ECO:0000256" key="15">
    <source>
        <dbReference type="PIRSR" id="PIRSR006769-2"/>
    </source>
</evidence>
<reference evidence="18 19" key="1">
    <citation type="journal article" date="2015" name="Stand. Genomic Sci.">
        <title>Genome sequence of a native-feather degrading extremely thermophilic Eubacterium, Fervidobacterium islandicum AW-1.</title>
        <authorList>
            <person name="Lee Y.J."/>
            <person name="Jeong H."/>
            <person name="Park G.S."/>
            <person name="Kwak Y."/>
            <person name="Lee S.J."/>
            <person name="Lee S.J."/>
            <person name="Park M.K."/>
            <person name="Kim J.Y."/>
            <person name="Kang H.K."/>
            <person name="Shin J.H."/>
            <person name="Lee D.W."/>
        </authorList>
    </citation>
    <scope>NUCLEOTIDE SEQUENCE [LARGE SCALE GENOMIC DNA]</scope>
    <source>
        <strain evidence="18 19">AW-1</strain>
    </source>
</reference>
<dbReference type="GO" id="GO:0009231">
    <property type="term" value="P:riboflavin biosynthetic process"/>
    <property type="evidence" value="ECO:0007669"/>
    <property type="project" value="UniProtKB-KW"/>
</dbReference>
<dbReference type="InterPro" id="IPR016193">
    <property type="entry name" value="Cytidine_deaminase-like"/>
</dbReference>
<keyword evidence="9 13" id="KW-0862">Zinc</keyword>
<evidence type="ECO:0000256" key="11">
    <source>
        <dbReference type="ARBA" id="ARBA00023002"/>
    </source>
</evidence>
<dbReference type="InterPro" id="IPR024072">
    <property type="entry name" value="DHFR-like_dom_sf"/>
</dbReference>
<comment type="function">
    <text evidence="1 13">Converts 2,5-diamino-6-(ribosylamino)-4(3h)-pyrimidinone 5'-phosphate into 5-amino-6-(ribosylamino)-2,4(1h,3h)-pyrimidinedione 5'-phosphate.</text>
</comment>
<feature type="binding site" evidence="15">
    <location>
        <position position="190"/>
    </location>
    <ligand>
        <name>substrate</name>
    </ligand>
</feature>
<dbReference type="PROSITE" id="PS00903">
    <property type="entry name" value="CYT_DCMP_DEAMINASES_1"/>
    <property type="match status" value="1"/>
</dbReference>
<dbReference type="InterPro" id="IPR016192">
    <property type="entry name" value="APOBEC/CMP_deaminase_Zn-bd"/>
</dbReference>
<comment type="pathway">
    <text evidence="3 13">Cofactor biosynthesis; riboflavin biosynthesis; 5-amino-6-(D-ribitylamino)uracil from GTP: step 3/4.</text>
</comment>
<feature type="binding site" evidence="15">
    <location>
        <position position="202"/>
    </location>
    <ligand>
        <name>NADP(+)</name>
        <dbReference type="ChEBI" id="CHEBI:58349"/>
    </ligand>
</feature>
<feature type="binding site" evidence="15">
    <location>
        <position position="161"/>
    </location>
    <ligand>
        <name>NADP(+)</name>
        <dbReference type="ChEBI" id="CHEBI:58349"/>
    </ligand>
</feature>
<feature type="binding site" evidence="15">
    <location>
        <position position="296"/>
    </location>
    <ligand>
        <name>substrate</name>
    </ligand>
</feature>
<evidence type="ECO:0000313" key="19">
    <source>
        <dbReference type="Proteomes" id="UP000093740"/>
    </source>
</evidence>
<feature type="binding site" evidence="15">
    <location>
        <position position="206"/>
    </location>
    <ligand>
        <name>substrate</name>
    </ligand>
</feature>
<dbReference type="PROSITE" id="PS51747">
    <property type="entry name" value="CYT_DCMP_DEAMINASES_2"/>
    <property type="match status" value="1"/>
</dbReference>
<evidence type="ECO:0000256" key="8">
    <source>
        <dbReference type="ARBA" id="ARBA00022801"/>
    </source>
</evidence>
<dbReference type="InterPro" id="IPR050765">
    <property type="entry name" value="Riboflavin_Biosynth_HTPR"/>
</dbReference>
<sequence>MRAKKLQDEYFMKLAINLAKKGLGCVNPNPPVGAVIVKDGEIIGKGYHKRYGGRHAEREALLDAKRKGHSTLGATLYVTLEPCDHYGKTPPCTDAIIESGIKRVVIGTLDPNPVSGNGLEKLKKNGIDVEIGILEKDVKELTKFFLKYITTGLPYVTLKYAATLDGMIADEDGNSKWITTELRKEVHRLRKTHSAILVGANTVIKDDPLLNVRFESSKTQLKNPKVVVLDKEGVTLNNPSFNIFRPEFSREVFVFTNTAKTNSTLALDHVRILNETEPTKVLQILGKMGVDSVLVEGGASIFSQFLQFSDEIYAFYATKTFGVGKSVFQNLSRKIEHSDINFSITSVKVSKSKRELMVVMKRCSPE</sequence>
<dbReference type="PANTHER" id="PTHR38011:SF7">
    <property type="entry name" value="2,5-DIAMINO-6-RIBOSYLAMINO-4(3H)-PYRIMIDINONE 5'-PHOSPHATE REDUCTASE"/>
    <property type="match status" value="1"/>
</dbReference>
<dbReference type="Gene3D" id="3.40.140.10">
    <property type="entry name" value="Cytidine Deaminase, domain 2"/>
    <property type="match status" value="1"/>
</dbReference>
<evidence type="ECO:0000256" key="4">
    <source>
        <dbReference type="ARBA" id="ARBA00005259"/>
    </source>
</evidence>
<keyword evidence="11 13" id="KW-0560">Oxidoreductase</keyword>
<evidence type="ECO:0000256" key="10">
    <source>
        <dbReference type="ARBA" id="ARBA00022857"/>
    </source>
</evidence>
<comment type="catalytic activity">
    <reaction evidence="13">
        <text>5-amino-6-(5-phospho-D-ribitylamino)uracil + NADP(+) = 5-amino-6-(5-phospho-D-ribosylamino)uracil + NADPH + H(+)</text>
        <dbReference type="Rhea" id="RHEA:17845"/>
        <dbReference type="ChEBI" id="CHEBI:15378"/>
        <dbReference type="ChEBI" id="CHEBI:57783"/>
        <dbReference type="ChEBI" id="CHEBI:58349"/>
        <dbReference type="ChEBI" id="CHEBI:58421"/>
        <dbReference type="ChEBI" id="CHEBI:58453"/>
        <dbReference type="EC" id="1.1.1.193"/>
    </reaction>
</comment>
<feature type="binding site" evidence="15">
    <location>
        <position position="175"/>
    </location>
    <ligand>
        <name>substrate</name>
    </ligand>
</feature>
<dbReference type="SUPFAM" id="SSF53597">
    <property type="entry name" value="Dihydrofolate reductase-like"/>
    <property type="match status" value="1"/>
</dbReference>
<feature type="binding site" evidence="16">
    <location>
        <position position="92"/>
    </location>
    <ligand>
        <name>Zn(2+)</name>
        <dbReference type="ChEBI" id="CHEBI:29105"/>
        <note>catalytic</note>
    </ligand>
</feature>
<dbReference type="Gene3D" id="3.40.430.10">
    <property type="entry name" value="Dihydrofolate Reductase, subunit A"/>
    <property type="match status" value="1"/>
</dbReference>
<dbReference type="KEGG" id="fia:NA23_03850"/>
<dbReference type="SUPFAM" id="SSF53927">
    <property type="entry name" value="Cytidine deaminase-like"/>
    <property type="match status" value="1"/>
</dbReference>
<keyword evidence="8 13" id="KW-0378">Hydrolase</keyword>
<feature type="active site" description="Proton donor" evidence="14">
    <location>
        <position position="57"/>
    </location>
</feature>
<evidence type="ECO:0000256" key="13">
    <source>
        <dbReference type="PIRNR" id="PIRNR006769"/>
    </source>
</evidence>
<evidence type="ECO:0000256" key="5">
    <source>
        <dbReference type="ARBA" id="ARBA00007417"/>
    </source>
</evidence>
<evidence type="ECO:0000256" key="2">
    <source>
        <dbReference type="ARBA" id="ARBA00004882"/>
    </source>
</evidence>
<comment type="cofactor">
    <cofactor evidence="13 16">
        <name>Zn(2+)</name>
        <dbReference type="ChEBI" id="CHEBI:29105"/>
    </cofactor>
    <text evidence="13 16">Binds 1 zinc ion.</text>
</comment>
<evidence type="ECO:0000256" key="1">
    <source>
        <dbReference type="ARBA" id="ARBA00002151"/>
    </source>
</evidence>
<dbReference type="InterPro" id="IPR004794">
    <property type="entry name" value="Eubact_RibD"/>
</dbReference>
<comment type="pathway">
    <text evidence="2 13">Cofactor biosynthesis; riboflavin biosynthesis; 5-amino-6-(D-ribitylamino)uracil from GTP: step 2/4.</text>
</comment>
<evidence type="ECO:0000256" key="7">
    <source>
        <dbReference type="ARBA" id="ARBA00022723"/>
    </source>
</evidence>
<feature type="domain" description="CMP/dCMP-type deaminase" evidence="17">
    <location>
        <begin position="6"/>
        <end position="130"/>
    </location>
</feature>
<evidence type="ECO:0000256" key="3">
    <source>
        <dbReference type="ARBA" id="ARBA00004910"/>
    </source>
</evidence>
<dbReference type="Pfam" id="PF01872">
    <property type="entry name" value="RibD_C"/>
    <property type="match status" value="1"/>
</dbReference>
<gene>
    <name evidence="18" type="primary">ribD</name>
    <name evidence="18" type="ORF">NA23_03850</name>
</gene>
<protein>
    <recommendedName>
        <fullName evidence="13">Riboflavin biosynthesis protein RibD</fullName>
    </recommendedName>
    <domain>
        <recommendedName>
            <fullName evidence="13">Diaminohydroxyphosphoribosylaminopyrimidine deaminase</fullName>
            <shortName evidence="13">DRAP deaminase</shortName>
            <ecNumber evidence="13">3.5.4.26</ecNumber>
        </recommendedName>
        <alternativeName>
            <fullName evidence="13">Riboflavin-specific deaminase</fullName>
        </alternativeName>
    </domain>
    <domain>
        <recommendedName>
            <fullName evidence="13">5-amino-6-(5-phosphoribosylamino)uracil reductase</fullName>
            <ecNumber evidence="13">1.1.1.193</ecNumber>
        </recommendedName>
        <alternativeName>
            <fullName evidence="13">HTP reductase</fullName>
        </alternativeName>
    </domain>
</protein>
<dbReference type="GO" id="GO:0008703">
    <property type="term" value="F:5-amino-6-(5-phosphoribosylamino)uracil reductase activity"/>
    <property type="evidence" value="ECO:0007669"/>
    <property type="project" value="UniProtKB-EC"/>
</dbReference>
<evidence type="ECO:0000256" key="12">
    <source>
        <dbReference type="ARBA" id="ARBA00023268"/>
    </source>
</evidence>
<dbReference type="CDD" id="cd01284">
    <property type="entry name" value="Riboflavin_deaminase-reductase"/>
    <property type="match status" value="1"/>
</dbReference>
<dbReference type="EC" id="3.5.4.26" evidence="13"/>
<feature type="binding site" evidence="15">
    <location>
        <position position="210"/>
    </location>
    <ligand>
        <name>substrate</name>
    </ligand>
</feature>
<evidence type="ECO:0000256" key="16">
    <source>
        <dbReference type="PIRSR" id="PIRSR006769-3"/>
    </source>
</evidence>
<keyword evidence="12" id="KW-0511">Multifunctional enzyme</keyword>
<dbReference type="InterPro" id="IPR002734">
    <property type="entry name" value="RibDG_C"/>
</dbReference>
<dbReference type="Pfam" id="PF00383">
    <property type="entry name" value="dCMP_cyt_deam_1"/>
    <property type="match status" value="1"/>
</dbReference>
<organism evidence="18 19">
    <name type="scientific">Fervidobacterium islandicum</name>
    <dbReference type="NCBI Taxonomy" id="2423"/>
    <lineage>
        <taxon>Bacteria</taxon>
        <taxon>Thermotogati</taxon>
        <taxon>Thermotogota</taxon>
        <taxon>Thermotogae</taxon>
        <taxon>Thermotogales</taxon>
        <taxon>Fervidobacteriaceae</taxon>
        <taxon>Fervidobacterium</taxon>
    </lineage>
</organism>
<evidence type="ECO:0000259" key="17">
    <source>
        <dbReference type="PROSITE" id="PS51747"/>
    </source>
</evidence>
<dbReference type="AlphaFoldDB" id="A0AAI8GD12"/>
<accession>A0AAI8GD12</accession>
<feature type="binding site" evidence="16">
    <location>
        <position position="55"/>
    </location>
    <ligand>
        <name>Zn(2+)</name>
        <dbReference type="ChEBI" id="CHEBI:29105"/>
        <note>catalytic</note>
    </ligand>
</feature>
<comment type="similarity">
    <text evidence="5 13">In the C-terminal section; belongs to the HTP reductase family.</text>
</comment>
<dbReference type="Proteomes" id="UP000093740">
    <property type="component" value="Chromosome"/>
</dbReference>
<dbReference type="EMBL" id="CP014334">
    <property type="protein sequence ID" value="AMW32507.1"/>
    <property type="molecule type" value="Genomic_DNA"/>
</dbReference>
<feature type="binding site" evidence="16">
    <location>
        <position position="83"/>
    </location>
    <ligand>
        <name>Zn(2+)</name>
        <dbReference type="ChEBI" id="CHEBI:29105"/>
        <note>catalytic</note>
    </ligand>
</feature>
<keyword evidence="7 13" id="KW-0479">Metal-binding</keyword>
<dbReference type="EC" id="1.1.1.193" evidence="13"/>
<dbReference type="GO" id="GO:0008270">
    <property type="term" value="F:zinc ion binding"/>
    <property type="evidence" value="ECO:0007669"/>
    <property type="project" value="InterPro"/>
</dbReference>
<dbReference type="PIRSF" id="PIRSF006769">
    <property type="entry name" value="RibD"/>
    <property type="match status" value="1"/>
</dbReference>
<proteinExistence type="inferred from homology"/>
<dbReference type="NCBIfam" id="TIGR00326">
    <property type="entry name" value="eubact_ribD"/>
    <property type="match status" value="1"/>
</dbReference>
<dbReference type="PANTHER" id="PTHR38011">
    <property type="entry name" value="DIHYDROFOLATE REDUCTASE FAMILY PROTEIN (AFU_ORTHOLOGUE AFUA_8G06820)"/>
    <property type="match status" value="1"/>
</dbReference>
<evidence type="ECO:0000313" key="18">
    <source>
        <dbReference type="EMBL" id="AMW32507.1"/>
    </source>
</evidence>
<dbReference type="RefSeq" id="WP_033191035.1">
    <property type="nucleotide sequence ID" value="NZ_CP014334.2"/>
</dbReference>
<dbReference type="GO" id="GO:0008835">
    <property type="term" value="F:diaminohydroxyphosphoribosylaminopyrimidine deaminase activity"/>
    <property type="evidence" value="ECO:0007669"/>
    <property type="project" value="UniProtKB-EC"/>
</dbReference>
<dbReference type="FunFam" id="3.40.140.10:FF:000025">
    <property type="entry name" value="Riboflavin biosynthesis protein RibD"/>
    <property type="match status" value="1"/>
</dbReference>
<feature type="binding site" evidence="15">
    <location>
        <position position="177"/>
    </location>
    <ligand>
        <name>NADP(+)</name>
        <dbReference type="ChEBI" id="CHEBI:58349"/>
    </ligand>
</feature>
<evidence type="ECO:0000256" key="14">
    <source>
        <dbReference type="PIRSR" id="PIRSR006769-1"/>
    </source>
</evidence>
<name>A0AAI8GD12_FERIS</name>
<evidence type="ECO:0000256" key="6">
    <source>
        <dbReference type="ARBA" id="ARBA00022619"/>
    </source>
</evidence>
<keyword evidence="19" id="KW-1185">Reference proteome</keyword>
<evidence type="ECO:0000256" key="9">
    <source>
        <dbReference type="ARBA" id="ARBA00022833"/>
    </source>
</evidence>
<comment type="catalytic activity">
    <reaction evidence="13">
        <text>2,5-diamino-6-hydroxy-4-(5-phosphoribosylamino)-pyrimidine + H2O + H(+) = 5-amino-6-(5-phospho-D-ribosylamino)uracil + NH4(+)</text>
        <dbReference type="Rhea" id="RHEA:21868"/>
        <dbReference type="ChEBI" id="CHEBI:15377"/>
        <dbReference type="ChEBI" id="CHEBI:15378"/>
        <dbReference type="ChEBI" id="CHEBI:28938"/>
        <dbReference type="ChEBI" id="CHEBI:58453"/>
        <dbReference type="ChEBI" id="CHEBI:58614"/>
        <dbReference type="EC" id="3.5.4.26"/>
    </reaction>
</comment>
<feature type="binding site" evidence="15">
    <location>
        <position position="213"/>
    </location>
    <ligand>
        <name>substrate</name>
    </ligand>
</feature>
<keyword evidence="6 13" id="KW-0686">Riboflavin biosynthesis</keyword>
<dbReference type="InterPro" id="IPR002125">
    <property type="entry name" value="CMP_dCMP_dom"/>
</dbReference>